<sequence length="270" mass="30211">MVKFVPALLVALAPAVSALPLHDLSIRALTRRAPNPPTALPQRATPKDLRWQPSLDFDTDGCYNVPAIDAAGNIVQGLPHSWTGLSSDCRDASDLDNNNVYVRQRCNSNGWCVYLYDYYFEKDVAIPNFWDPGHTHDWEHIAVWTFNETPQYVAASQHGKYEIRAARDVRWDGDHPKIVYHKDGVQTHCFRFADASDDRIENHKGVWFRGALVSYNGFPSVALRERLFAHDFADATIAIKDSTFSGNIIRAKPAGVGFDPEVDFGSPGNP</sequence>
<dbReference type="InterPro" id="IPR008701">
    <property type="entry name" value="NPP1"/>
</dbReference>
<evidence type="ECO:0000313" key="2">
    <source>
        <dbReference type="EMBL" id="KAK0610746.1"/>
    </source>
</evidence>
<dbReference type="PANTHER" id="PTHR33657">
    <property type="entry name" value="DOMAIN PROTEIN, PUTATIVE (AFU_ORTHOLOGUE AFUA_5G00600)-RELATED"/>
    <property type="match status" value="1"/>
</dbReference>
<dbReference type="PANTHER" id="PTHR33657:SF6">
    <property type="entry name" value="SECRETED PROTEIN"/>
    <property type="match status" value="1"/>
</dbReference>
<gene>
    <name evidence="2" type="ORF">B0T14DRAFT_529046</name>
</gene>
<dbReference type="EMBL" id="JAULSU010000007">
    <property type="protein sequence ID" value="KAK0610746.1"/>
    <property type="molecule type" value="Genomic_DNA"/>
</dbReference>
<dbReference type="Pfam" id="PF05630">
    <property type="entry name" value="NPP1"/>
    <property type="match status" value="1"/>
</dbReference>
<protein>
    <submittedName>
        <fullName evidence="2">Necrosis inducing protein-domain-containing protein</fullName>
    </submittedName>
</protein>
<feature type="signal peptide" evidence="1">
    <location>
        <begin position="1"/>
        <end position="18"/>
    </location>
</feature>
<organism evidence="2 3">
    <name type="scientific">Immersiella caudata</name>
    <dbReference type="NCBI Taxonomy" id="314043"/>
    <lineage>
        <taxon>Eukaryota</taxon>
        <taxon>Fungi</taxon>
        <taxon>Dikarya</taxon>
        <taxon>Ascomycota</taxon>
        <taxon>Pezizomycotina</taxon>
        <taxon>Sordariomycetes</taxon>
        <taxon>Sordariomycetidae</taxon>
        <taxon>Sordariales</taxon>
        <taxon>Lasiosphaeriaceae</taxon>
        <taxon>Immersiella</taxon>
    </lineage>
</organism>
<evidence type="ECO:0000313" key="3">
    <source>
        <dbReference type="Proteomes" id="UP001175000"/>
    </source>
</evidence>
<dbReference type="PIRSF" id="PIRSF029958">
    <property type="entry name" value="Necrosis-inducing_protein"/>
    <property type="match status" value="1"/>
</dbReference>
<accession>A0AA39TMR4</accession>
<name>A0AA39TMR4_9PEZI</name>
<comment type="caution">
    <text evidence="2">The sequence shown here is derived from an EMBL/GenBank/DDBJ whole genome shotgun (WGS) entry which is preliminary data.</text>
</comment>
<feature type="chain" id="PRO_5041392873" evidence="1">
    <location>
        <begin position="19"/>
        <end position="270"/>
    </location>
</feature>
<keyword evidence="3" id="KW-1185">Reference proteome</keyword>
<proteinExistence type="predicted"/>
<evidence type="ECO:0000256" key="1">
    <source>
        <dbReference type="SAM" id="SignalP"/>
    </source>
</evidence>
<keyword evidence="1" id="KW-0732">Signal</keyword>
<dbReference type="Proteomes" id="UP001175000">
    <property type="component" value="Unassembled WGS sequence"/>
</dbReference>
<dbReference type="AlphaFoldDB" id="A0AA39TMR4"/>
<reference evidence="2" key="1">
    <citation type="submission" date="2023-06" db="EMBL/GenBank/DDBJ databases">
        <title>Genome-scale phylogeny and comparative genomics of the fungal order Sordariales.</title>
        <authorList>
            <consortium name="Lawrence Berkeley National Laboratory"/>
            <person name="Hensen N."/>
            <person name="Bonometti L."/>
            <person name="Westerberg I."/>
            <person name="Brannstrom I.O."/>
            <person name="Guillou S."/>
            <person name="Cros-Aarteil S."/>
            <person name="Calhoun S."/>
            <person name="Haridas S."/>
            <person name="Kuo A."/>
            <person name="Mondo S."/>
            <person name="Pangilinan J."/>
            <person name="Riley R."/>
            <person name="Labutti K."/>
            <person name="Andreopoulos B."/>
            <person name="Lipzen A."/>
            <person name="Chen C."/>
            <person name="Yanf M."/>
            <person name="Daum C."/>
            <person name="Ng V."/>
            <person name="Clum A."/>
            <person name="Steindorff A."/>
            <person name="Ohm R."/>
            <person name="Martin F."/>
            <person name="Silar P."/>
            <person name="Natvig D."/>
            <person name="Lalanne C."/>
            <person name="Gautier V."/>
            <person name="Ament-Velasquez S.L."/>
            <person name="Kruys A."/>
            <person name="Hutchinson M.I."/>
            <person name="Powell A.J."/>
            <person name="Barry K."/>
            <person name="Miller A.N."/>
            <person name="Grigoriev I.V."/>
            <person name="Debuchy R."/>
            <person name="Gladieux P."/>
            <person name="Thoren M.H."/>
            <person name="Johannesson H."/>
        </authorList>
    </citation>
    <scope>NUCLEOTIDE SEQUENCE</scope>
    <source>
        <strain evidence="2">CBS 606.72</strain>
    </source>
</reference>